<dbReference type="OrthoDB" id="6107162at2"/>
<dbReference type="EMBL" id="PIPQ01000005">
    <property type="protein sequence ID" value="RUO39775.1"/>
    <property type="molecule type" value="Genomic_DNA"/>
</dbReference>
<name>A0A432X0U1_9GAMM</name>
<evidence type="ECO:0000313" key="1">
    <source>
        <dbReference type="EMBL" id="RUO39775.1"/>
    </source>
</evidence>
<proteinExistence type="predicted"/>
<evidence type="ECO:0000313" key="2">
    <source>
        <dbReference type="Proteomes" id="UP000286976"/>
    </source>
</evidence>
<dbReference type="AlphaFoldDB" id="A0A432X0U1"/>
<evidence type="ECO:0008006" key="3">
    <source>
        <dbReference type="Google" id="ProtNLM"/>
    </source>
</evidence>
<organism evidence="1 2">
    <name type="scientific">Aliidiomarina taiwanensis</name>
    <dbReference type="NCBI Taxonomy" id="946228"/>
    <lineage>
        <taxon>Bacteria</taxon>
        <taxon>Pseudomonadati</taxon>
        <taxon>Pseudomonadota</taxon>
        <taxon>Gammaproteobacteria</taxon>
        <taxon>Alteromonadales</taxon>
        <taxon>Idiomarinaceae</taxon>
        <taxon>Aliidiomarina</taxon>
    </lineage>
</organism>
<keyword evidence="2" id="KW-1185">Reference proteome</keyword>
<sequence length="72" mass="7966">MTRPKEHGIGRFSALKTSIALGDLDSVVRLLGSEPLLDLEKSYLLDLAKLNNNAEIIKVLEALPVKKNETHK</sequence>
<dbReference type="Proteomes" id="UP000286976">
    <property type="component" value="Unassembled WGS sequence"/>
</dbReference>
<gene>
    <name evidence="1" type="ORF">CWE15_08425</name>
</gene>
<protein>
    <recommendedName>
        <fullName evidence="3">Ankyrin repeat domain-containing protein</fullName>
    </recommendedName>
</protein>
<dbReference type="RefSeq" id="WP_126757646.1">
    <property type="nucleotide sequence ID" value="NZ_PIPQ01000005.1"/>
</dbReference>
<reference evidence="1 2" key="1">
    <citation type="journal article" date="2011" name="Front. Microbiol.">
        <title>Genomic signatures of strain selection and enhancement in Bacillus atrophaeus var. globigii, a historical biowarfare simulant.</title>
        <authorList>
            <person name="Gibbons H.S."/>
            <person name="Broomall S.M."/>
            <person name="McNew L.A."/>
            <person name="Daligault H."/>
            <person name="Chapman C."/>
            <person name="Bruce D."/>
            <person name="Karavis M."/>
            <person name="Krepps M."/>
            <person name="McGregor P.A."/>
            <person name="Hong C."/>
            <person name="Park K.H."/>
            <person name="Akmal A."/>
            <person name="Feldman A."/>
            <person name="Lin J.S."/>
            <person name="Chang W.E."/>
            <person name="Higgs B.W."/>
            <person name="Demirev P."/>
            <person name="Lindquist J."/>
            <person name="Liem A."/>
            <person name="Fochler E."/>
            <person name="Read T.D."/>
            <person name="Tapia R."/>
            <person name="Johnson S."/>
            <person name="Bishop-Lilly K.A."/>
            <person name="Detter C."/>
            <person name="Han C."/>
            <person name="Sozhamannan S."/>
            <person name="Rosenzweig C.N."/>
            <person name="Skowronski E.W."/>
        </authorList>
    </citation>
    <scope>NUCLEOTIDE SEQUENCE [LARGE SCALE GENOMIC DNA]</scope>
    <source>
        <strain evidence="1 2">AIT1</strain>
    </source>
</reference>
<accession>A0A432X0U1</accession>
<comment type="caution">
    <text evidence="1">The sequence shown here is derived from an EMBL/GenBank/DDBJ whole genome shotgun (WGS) entry which is preliminary data.</text>
</comment>